<organism evidence="3 4">
    <name type="scientific">Adineta ricciae</name>
    <name type="common">Rotifer</name>
    <dbReference type="NCBI Taxonomy" id="249248"/>
    <lineage>
        <taxon>Eukaryota</taxon>
        <taxon>Metazoa</taxon>
        <taxon>Spiralia</taxon>
        <taxon>Gnathifera</taxon>
        <taxon>Rotifera</taxon>
        <taxon>Eurotatoria</taxon>
        <taxon>Bdelloidea</taxon>
        <taxon>Adinetida</taxon>
        <taxon>Adinetidae</taxon>
        <taxon>Adineta</taxon>
    </lineage>
</organism>
<evidence type="ECO:0000313" key="3">
    <source>
        <dbReference type="EMBL" id="CAF1456721.1"/>
    </source>
</evidence>
<dbReference type="Pfam" id="PF01613">
    <property type="entry name" value="Flavin_Reduct"/>
    <property type="match status" value="1"/>
</dbReference>
<dbReference type="AlphaFoldDB" id="A0A815Q0X7"/>
<evidence type="ECO:0000259" key="1">
    <source>
        <dbReference type="SMART" id="SM00903"/>
    </source>
</evidence>
<dbReference type="PANTHER" id="PTHR43812:SF2">
    <property type="entry name" value="FLAVIN REDUCTASE LIKE DOMAIN-CONTAINING PROTEIN"/>
    <property type="match status" value="1"/>
</dbReference>
<accession>A0A815Q0X7</accession>
<dbReference type="OrthoDB" id="10250990at2759"/>
<protein>
    <recommendedName>
        <fullName evidence="1">Flavin reductase like domain-containing protein</fullName>
    </recommendedName>
</protein>
<evidence type="ECO:0000313" key="2">
    <source>
        <dbReference type="EMBL" id="CAF1257306.1"/>
    </source>
</evidence>
<reference evidence="3" key="1">
    <citation type="submission" date="2021-02" db="EMBL/GenBank/DDBJ databases">
        <authorList>
            <person name="Nowell W R."/>
        </authorList>
    </citation>
    <scope>NUCLEOTIDE SEQUENCE</scope>
</reference>
<dbReference type="EMBL" id="CAJNOJ010000184">
    <property type="protein sequence ID" value="CAF1257306.1"/>
    <property type="molecule type" value="Genomic_DNA"/>
</dbReference>
<dbReference type="SUPFAM" id="SSF50475">
    <property type="entry name" value="FMN-binding split barrel"/>
    <property type="match status" value="1"/>
</dbReference>
<dbReference type="Gene3D" id="2.30.110.10">
    <property type="entry name" value="Electron Transport, Fmn-binding Protein, Chain A"/>
    <property type="match status" value="1"/>
</dbReference>
<dbReference type="SMART" id="SM00903">
    <property type="entry name" value="Flavin_Reduct"/>
    <property type="match status" value="1"/>
</dbReference>
<dbReference type="GO" id="GO:0010181">
    <property type="term" value="F:FMN binding"/>
    <property type="evidence" value="ECO:0007669"/>
    <property type="project" value="InterPro"/>
</dbReference>
<sequence length="223" mass="24861">MDDEHFYEMKSGHGLSHDPFKAIVAPRPIGWISTRSPEGRANLAPYSFFNALGESPHIVGFSSYGYKDTVTNVEKTKEFVFNLATRELAEKVNITSYAAPYGINEMQLAGLEAVPSRLVNVPRVRDSPAAFECRLLSVTHLHDIDGNPTKSYLVLGQIVAVHIKRKFITPEGLFDTAAACPIARCGYLGDYTDVNHLFYMRRPADDNAELVEAVKQLNEKDQQ</sequence>
<dbReference type="Proteomes" id="UP000663828">
    <property type="component" value="Unassembled WGS sequence"/>
</dbReference>
<evidence type="ECO:0000313" key="4">
    <source>
        <dbReference type="Proteomes" id="UP000663828"/>
    </source>
</evidence>
<name>A0A815Q0X7_ADIRI</name>
<dbReference type="InterPro" id="IPR002563">
    <property type="entry name" value="Flavin_Rdtase-like_dom"/>
</dbReference>
<dbReference type="PANTHER" id="PTHR43812">
    <property type="entry name" value="BLR2425 PROTEIN"/>
    <property type="match status" value="1"/>
</dbReference>
<dbReference type="EMBL" id="CAJNOR010003887">
    <property type="protein sequence ID" value="CAF1456721.1"/>
    <property type="molecule type" value="Genomic_DNA"/>
</dbReference>
<gene>
    <name evidence="2" type="ORF">EDS130_LOCUS28317</name>
    <name evidence="3" type="ORF">XAT740_LOCUS37196</name>
</gene>
<dbReference type="Proteomes" id="UP000663852">
    <property type="component" value="Unassembled WGS sequence"/>
</dbReference>
<comment type="caution">
    <text evidence="3">The sequence shown here is derived from an EMBL/GenBank/DDBJ whole genome shotgun (WGS) entry which is preliminary data.</text>
</comment>
<dbReference type="InterPro" id="IPR012349">
    <property type="entry name" value="Split_barrel_FMN-bd"/>
</dbReference>
<keyword evidence="4" id="KW-1185">Reference proteome</keyword>
<proteinExistence type="predicted"/>
<feature type="domain" description="Flavin reductase like" evidence="1">
    <location>
        <begin position="22"/>
        <end position="169"/>
    </location>
</feature>